<organism evidence="6 7">
    <name type="scientific">Cordylochernes scorpioides</name>
    <dbReference type="NCBI Taxonomy" id="51811"/>
    <lineage>
        <taxon>Eukaryota</taxon>
        <taxon>Metazoa</taxon>
        <taxon>Ecdysozoa</taxon>
        <taxon>Arthropoda</taxon>
        <taxon>Chelicerata</taxon>
        <taxon>Arachnida</taxon>
        <taxon>Pseudoscorpiones</taxon>
        <taxon>Cheliferoidea</taxon>
        <taxon>Chernetidae</taxon>
        <taxon>Cordylochernes</taxon>
    </lineage>
</organism>
<dbReference type="Gene3D" id="1.25.40.10">
    <property type="entry name" value="Tetratricopeptide repeat domain"/>
    <property type="match status" value="1"/>
</dbReference>
<dbReference type="InterPro" id="IPR056277">
    <property type="entry name" value="PPIase_AIP"/>
</dbReference>
<dbReference type="SUPFAM" id="SSF48452">
    <property type="entry name" value="TPR-like"/>
    <property type="match status" value="1"/>
</dbReference>
<proteinExistence type="predicted"/>
<evidence type="ECO:0000313" key="6">
    <source>
        <dbReference type="EMBL" id="UYV62180.1"/>
    </source>
</evidence>
<evidence type="ECO:0000259" key="5">
    <source>
        <dbReference type="Pfam" id="PF23322"/>
    </source>
</evidence>
<feature type="domain" description="AIP/AIPL N-terminal FKBP-type PPIase" evidence="5">
    <location>
        <begin position="22"/>
        <end position="163"/>
    </location>
</feature>
<dbReference type="Pfam" id="PF23322">
    <property type="entry name" value="PPIase_AIP"/>
    <property type="match status" value="1"/>
</dbReference>
<dbReference type="Gene3D" id="3.10.50.40">
    <property type="match status" value="1"/>
</dbReference>
<evidence type="ECO:0000256" key="4">
    <source>
        <dbReference type="ARBA" id="ARBA00022803"/>
    </source>
</evidence>
<evidence type="ECO:0000256" key="1">
    <source>
        <dbReference type="ARBA" id="ARBA00004496"/>
    </source>
</evidence>
<dbReference type="EMBL" id="CP092863">
    <property type="protein sequence ID" value="UYV62180.1"/>
    <property type="molecule type" value="Genomic_DNA"/>
</dbReference>
<evidence type="ECO:0000313" key="7">
    <source>
        <dbReference type="Proteomes" id="UP001235939"/>
    </source>
</evidence>
<dbReference type="InterPro" id="IPR039663">
    <property type="entry name" value="AIP/AIPL1/TTC9"/>
</dbReference>
<sequence>MIILQMKTVLCREVSASRVSTKGSNSPGSSTVINSPECTKVTFHFQTLRTRPDTDEEVVIDDSRKAGKPMELLLNKQFKMPVWEACIGSMYIQEVARFDVKKDLVYPYPFVSQSYRQYAGQASPKPYHPQCCGMMAMKQGLGFEDLNELFHHPSDLSFIIELLQVEQEGNYKKDSWAMEPEEKLQLVPVLREEGNELYRQGKVAEAGLKYLEALQYLEQLVLREKPGEEEWQELEDKKVPLLLNYSQCKLLQGEYYAAIEHASTVLKSQPENIKALFRRGKAHLGAWNPAEARQDLERVKALDPSLARAVNAELQTLEKLIREKEEQDKQQYKGKMFS</sequence>
<dbReference type="PANTHER" id="PTHR11242">
    <property type="entry name" value="ARYL HYDROCARBON RECEPTOR INTERACTING PROTEIN RELATED"/>
    <property type="match status" value="1"/>
</dbReference>
<dbReference type="InterPro" id="IPR011990">
    <property type="entry name" value="TPR-like_helical_dom_sf"/>
</dbReference>
<gene>
    <name evidence="6" type="ORF">LAZ67_1008129</name>
</gene>
<dbReference type="Proteomes" id="UP001235939">
    <property type="component" value="Chromosome 01"/>
</dbReference>
<protein>
    <submittedName>
        <fullName evidence="6">AIPL1</fullName>
    </submittedName>
</protein>
<keyword evidence="4" id="KW-0802">TPR repeat</keyword>
<keyword evidence="7" id="KW-1185">Reference proteome</keyword>
<evidence type="ECO:0000256" key="2">
    <source>
        <dbReference type="ARBA" id="ARBA00022490"/>
    </source>
</evidence>
<comment type="subcellular location">
    <subcellularLocation>
        <location evidence="1">Cytoplasm</location>
    </subcellularLocation>
</comment>
<dbReference type="SUPFAM" id="SSF54534">
    <property type="entry name" value="FKBP-like"/>
    <property type="match status" value="1"/>
</dbReference>
<dbReference type="InterPro" id="IPR019734">
    <property type="entry name" value="TPR_rpt"/>
</dbReference>
<keyword evidence="2" id="KW-0963">Cytoplasm</keyword>
<keyword evidence="3" id="KW-0677">Repeat</keyword>
<dbReference type="InterPro" id="IPR046357">
    <property type="entry name" value="PPIase_dom_sf"/>
</dbReference>
<accession>A0ABY6K311</accession>
<name>A0ABY6K311_9ARAC</name>
<dbReference type="SMART" id="SM00028">
    <property type="entry name" value="TPR"/>
    <property type="match status" value="3"/>
</dbReference>
<evidence type="ECO:0000256" key="3">
    <source>
        <dbReference type="ARBA" id="ARBA00022737"/>
    </source>
</evidence>
<reference evidence="6 7" key="1">
    <citation type="submission" date="2022-01" db="EMBL/GenBank/DDBJ databases">
        <title>A chromosomal length assembly of Cordylochernes scorpioides.</title>
        <authorList>
            <person name="Zeh D."/>
            <person name="Zeh J."/>
        </authorList>
    </citation>
    <scope>NUCLEOTIDE SEQUENCE [LARGE SCALE GENOMIC DNA]</scope>
    <source>
        <strain evidence="6">IN4F17</strain>
        <tissue evidence="6">Whole Body</tissue>
    </source>
</reference>
<dbReference type="PANTHER" id="PTHR11242:SF0">
    <property type="entry name" value="TPR_REGION DOMAIN-CONTAINING PROTEIN"/>
    <property type="match status" value="1"/>
</dbReference>